<sequence>MRTWGSVLILVVCALLLGGCWDRTEINDLAIITAAAVDKAEESEIVLSIQVFIPRAVGGPGLGGPTGSSERALTTILSAKGENIADAMSKVQSKLPRKIFWGHCKVYLFGEAVAKDGIAGHIDFLVRHPEPRNRAYLYVSKGKAGEHLGNNSLLERSTAEALRELASLHLGMAVTLIDFRNMLNGESRAVVLPYIEAGSKLEKPAQIQENTLLLGSAIFRKDKMIGVLSTKATRGLLWLRDEIIRASISVQIPAGQGRVSVMPIRGKTKLIPAIEDGKWSILVKIEAEGDIVENGTKLDMMEMSSNALVQKAVEDDVRSRIELALYHLQKELNADVTNFAAAFHRKYPQKWHEAKQNWDKIYPQIEVSTQIHITVRRPGLVTDSVGHPGSHDKRK</sequence>
<dbReference type="InterPro" id="IPR038501">
    <property type="entry name" value="Spore_GerAC_C_sf"/>
</dbReference>
<dbReference type="Pfam" id="PF25198">
    <property type="entry name" value="Spore_GerAC_N"/>
    <property type="match status" value="1"/>
</dbReference>
<keyword evidence="4" id="KW-0732">Signal</keyword>
<accession>A0A3M8B6G4</accession>
<evidence type="ECO:0000256" key="3">
    <source>
        <dbReference type="ARBA" id="ARBA00022544"/>
    </source>
</evidence>
<dbReference type="NCBIfam" id="TIGR02887">
    <property type="entry name" value="spore_ger_x_C"/>
    <property type="match status" value="1"/>
</dbReference>
<keyword evidence="5" id="KW-0472">Membrane</keyword>
<keyword evidence="3" id="KW-0309">Germination</keyword>
<feature type="domain" description="Spore germination protein N-terminal" evidence="9">
    <location>
        <begin position="22"/>
        <end position="196"/>
    </location>
</feature>
<keyword evidence="6" id="KW-0564">Palmitate</keyword>
<keyword evidence="7" id="KW-0449">Lipoprotein</keyword>
<evidence type="ECO:0000256" key="2">
    <source>
        <dbReference type="ARBA" id="ARBA00007886"/>
    </source>
</evidence>
<evidence type="ECO:0000259" key="8">
    <source>
        <dbReference type="Pfam" id="PF05504"/>
    </source>
</evidence>
<evidence type="ECO:0000256" key="5">
    <source>
        <dbReference type="ARBA" id="ARBA00023136"/>
    </source>
</evidence>
<dbReference type="PANTHER" id="PTHR35789:SF1">
    <property type="entry name" value="SPORE GERMINATION PROTEIN B3"/>
    <property type="match status" value="1"/>
</dbReference>
<protein>
    <submittedName>
        <fullName evidence="10">Ger(X)C family spore germination protein</fullName>
    </submittedName>
</protein>
<name>A0A3M8B6G4_9BACL</name>
<dbReference type="Gene3D" id="6.20.190.10">
    <property type="entry name" value="Nutrient germinant receptor protein C, domain 1"/>
    <property type="match status" value="1"/>
</dbReference>
<reference evidence="10 11" key="1">
    <citation type="submission" date="2018-10" db="EMBL/GenBank/DDBJ databases">
        <title>Phylogenomics of Brevibacillus.</title>
        <authorList>
            <person name="Dunlap C."/>
        </authorList>
    </citation>
    <scope>NUCLEOTIDE SEQUENCE [LARGE SCALE GENOMIC DNA]</scope>
    <source>
        <strain evidence="10 11">DSM 100115</strain>
    </source>
</reference>
<evidence type="ECO:0000256" key="6">
    <source>
        <dbReference type="ARBA" id="ARBA00023139"/>
    </source>
</evidence>
<evidence type="ECO:0000256" key="1">
    <source>
        <dbReference type="ARBA" id="ARBA00004635"/>
    </source>
</evidence>
<dbReference type="OrthoDB" id="9816067at2"/>
<gene>
    <name evidence="10" type="ORF">EDM57_05590</name>
</gene>
<evidence type="ECO:0000256" key="4">
    <source>
        <dbReference type="ARBA" id="ARBA00022729"/>
    </source>
</evidence>
<evidence type="ECO:0000313" key="10">
    <source>
        <dbReference type="EMBL" id="RNB58950.1"/>
    </source>
</evidence>
<evidence type="ECO:0000313" key="11">
    <source>
        <dbReference type="Proteomes" id="UP000268829"/>
    </source>
</evidence>
<dbReference type="AlphaFoldDB" id="A0A3M8B6G4"/>
<dbReference type="Proteomes" id="UP000268829">
    <property type="component" value="Unassembled WGS sequence"/>
</dbReference>
<dbReference type="InterPro" id="IPR057336">
    <property type="entry name" value="GerAC_N"/>
</dbReference>
<dbReference type="InterPro" id="IPR046953">
    <property type="entry name" value="Spore_GerAC-like_C"/>
</dbReference>
<proteinExistence type="inferred from homology"/>
<dbReference type="Pfam" id="PF05504">
    <property type="entry name" value="Spore_GerAC"/>
    <property type="match status" value="1"/>
</dbReference>
<comment type="similarity">
    <text evidence="2">Belongs to the GerABKC lipoprotein family.</text>
</comment>
<dbReference type="RefSeq" id="WP_122903786.1">
    <property type="nucleotide sequence ID" value="NZ_RHHS01000015.1"/>
</dbReference>
<dbReference type="InterPro" id="IPR008844">
    <property type="entry name" value="Spore_GerAC-like"/>
</dbReference>
<evidence type="ECO:0000259" key="9">
    <source>
        <dbReference type="Pfam" id="PF25198"/>
    </source>
</evidence>
<feature type="domain" description="Spore germination GerAC-like C-terminal" evidence="8">
    <location>
        <begin position="215"/>
        <end position="379"/>
    </location>
</feature>
<comment type="caution">
    <text evidence="10">The sequence shown here is derived from an EMBL/GenBank/DDBJ whole genome shotgun (WGS) entry which is preliminary data.</text>
</comment>
<dbReference type="GO" id="GO:0009847">
    <property type="term" value="P:spore germination"/>
    <property type="evidence" value="ECO:0007669"/>
    <property type="project" value="InterPro"/>
</dbReference>
<evidence type="ECO:0000256" key="7">
    <source>
        <dbReference type="ARBA" id="ARBA00023288"/>
    </source>
</evidence>
<keyword evidence="11" id="KW-1185">Reference proteome</keyword>
<dbReference type="PROSITE" id="PS51257">
    <property type="entry name" value="PROKAR_LIPOPROTEIN"/>
    <property type="match status" value="1"/>
</dbReference>
<dbReference type="PANTHER" id="PTHR35789">
    <property type="entry name" value="SPORE GERMINATION PROTEIN B3"/>
    <property type="match status" value="1"/>
</dbReference>
<dbReference type="GO" id="GO:0016020">
    <property type="term" value="C:membrane"/>
    <property type="evidence" value="ECO:0007669"/>
    <property type="project" value="UniProtKB-SubCell"/>
</dbReference>
<organism evidence="10 11">
    <name type="scientific">Brevibacillus gelatini</name>
    <dbReference type="NCBI Taxonomy" id="1655277"/>
    <lineage>
        <taxon>Bacteria</taxon>
        <taxon>Bacillati</taxon>
        <taxon>Bacillota</taxon>
        <taxon>Bacilli</taxon>
        <taxon>Bacillales</taxon>
        <taxon>Paenibacillaceae</taxon>
        <taxon>Brevibacillus</taxon>
    </lineage>
</organism>
<comment type="subcellular location">
    <subcellularLocation>
        <location evidence="1">Membrane</location>
        <topology evidence="1">Lipid-anchor</topology>
    </subcellularLocation>
</comment>
<dbReference type="Gene3D" id="3.30.300.210">
    <property type="entry name" value="Nutrient germinant receptor protein C, domain 3"/>
    <property type="match status" value="1"/>
</dbReference>
<dbReference type="EMBL" id="RHHS01000015">
    <property type="protein sequence ID" value="RNB58950.1"/>
    <property type="molecule type" value="Genomic_DNA"/>
</dbReference>